<name>A0A3E3IDD7_9FIRM</name>
<dbReference type="GeneID" id="97985620"/>
<dbReference type="InterPro" id="IPR035906">
    <property type="entry name" value="MetI-like_sf"/>
</dbReference>
<accession>A0A3E3IDD7</accession>
<dbReference type="GO" id="GO:0005886">
    <property type="term" value="C:plasma membrane"/>
    <property type="evidence" value="ECO:0007669"/>
    <property type="project" value="UniProtKB-SubCell"/>
</dbReference>
<dbReference type="PROSITE" id="PS50928">
    <property type="entry name" value="ABC_TM1"/>
    <property type="match status" value="1"/>
</dbReference>
<gene>
    <name evidence="9" type="ORF">DXC51_01655</name>
</gene>
<dbReference type="Pfam" id="PF00528">
    <property type="entry name" value="BPD_transp_1"/>
    <property type="match status" value="1"/>
</dbReference>
<dbReference type="AlphaFoldDB" id="A0A3E3IDD7"/>
<evidence type="ECO:0000259" key="8">
    <source>
        <dbReference type="PROSITE" id="PS50928"/>
    </source>
</evidence>
<keyword evidence="10" id="KW-1185">Reference proteome</keyword>
<feature type="transmembrane region" description="Helical" evidence="7">
    <location>
        <begin position="110"/>
        <end position="130"/>
    </location>
</feature>
<dbReference type="RefSeq" id="WP_117543471.1">
    <property type="nucleotide sequence ID" value="NZ_JBKUNB010000007.1"/>
</dbReference>
<keyword evidence="3" id="KW-1003">Cell membrane</keyword>
<organism evidence="9 10">
    <name type="scientific">Eisenbergiella massiliensis</name>
    <dbReference type="NCBI Taxonomy" id="1720294"/>
    <lineage>
        <taxon>Bacteria</taxon>
        <taxon>Bacillati</taxon>
        <taxon>Bacillota</taxon>
        <taxon>Clostridia</taxon>
        <taxon>Lachnospirales</taxon>
        <taxon>Lachnospiraceae</taxon>
        <taxon>Eisenbergiella</taxon>
    </lineage>
</organism>
<keyword evidence="4 7" id="KW-0812">Transmembrane</keyword>
<evidence type="ECO:0000256" key="4">
    <source>
        <dbReference type="ARBA" id="ARBA00022692"/>
    </source>
</evidence>
<comment type="caution">
    <text evidence="9">The sequence shown here is derived from an EMBL/GenBank/DDBJ whole genome shotgun (WGS) entry which is preliminary data.</text>
</comment>
<feature type="transmembrane region" description="Helical" evidence="7">
    <location>
        <begin position="142"/>
        <end position="159"/>
    </location>
</feature>
<evidence type="ECO:0000256" key="1">
    <source>
        <dbReference type="ARBA" id="ARBA00004651"/>
    </source>
</evidence>
<dbReference type="CDD" id="cd06261">
    <property type="entry name" value="TM_PBP2"/>
    <property type="match status" value="1"/>
</dbReference>
<feature type="transmembrane region" description="Helical" evidence="7">
    <location>
        <begin position="190"/>
        <end position="211"/>
    </location>
</feature>
<proteinExistence type="inferred from homology"/>
<evidence type="ECO:0000256" key="3">
    <source>
        <dbReference type="ARBA" id="ARBA00022475"/>
    </source>
</evidence>
<evidence type="ECO:0000313" key="9">
    <source>
        <dbReference type="EMBL" id="RGE65056.1"/>
    </source>
</evidence>
<dbReference type="PANTHER" id="PTHR43744">
    <property type="entry name" value="ABC TRANSPORTER PERMEASE PROTEIN MG189-RELATED-RELATED"/>
    <property type="match status" value="1"/>
</dbReference>
<feature type="transmembrane region" description="Helical" evidence="7">
    <location>
        <begin position="75"/>
        <end position="98"/>
    </location>
</feature>
<sequence length="299" mass="33819">MGVISNKEKAAQLLVHFILIILCLSVIIPFLLIFMSSITEETTLIRNGYRFWPENFSLEAYEYIFRSSNSLVRSYLVSLFITVVGTVLGLIIATLFAYPLSRPEFKARNIFSFLVFFTMLFNGGLVSSYLLWTRYLNVKNTIWALIFPGLLMNAFNVILMKNYFKSNIPNELLEAARIDGAGEFKIFTRIVVPLSSPILATVGLFVAIAYWNDWQNGLYYITKRTDLFSLQNYLNRMLTDIQFLNSSANKAAAFTQGVVMPATSVKMALAVVGVVPIMILYPFFQKYFVKGITIGAVKG</sequence>
<evidence type="ECO:0000313" key="10">
    <source>
        <dbReference type="Proteomes" id="UP000260812"/>
    </source>
</evidence>
<comment type="similarity">
    <text evidence="7">Belongs to the binding-protein-dependent transport system permease family.</text>
</comment>
<dbReference type="SUPFAM" id="SSF161098">
    <property type="entry name" value="MetI-like"/>
    <property type="match status" value="1"/>
</dbReference>
<dbReference type="GO" id="GO:0055085">
    <property type="term" value="P:transmembrane transport"/>
    <property type="evidence" value="ECO:0007669"/>
    <property type="project" value="InterPro"/>
</dbReference>
<comment type="subcellular location">
    <subcellularLocation>
        <location evidence="1 7">Cell membrane</location>
        <topology evidence="1 7">Multi-pass membrane protein</topology>
    </subcellularLocation>
</comment>
<feature type="transmembrane region" description="Helical" evidence="7">
    <location>
        <begin position="267"/>
        <end position="284"/>
    </location>
</feature>
<dbReference type="EMBL" id="QVLV01000001">
    <property type="protein sequence ID" value="RGE65056.1"/>
    <property type="molecule type" value="Genomic_DNA"/>
</dbReference>
<evidence type="ECO:0000256" key="7">
    <source>
        <dbReference type="RuleBase" id="RU363032"/>
    </source>
</evidence>
<evidence type="ECO:0000256" key="5">
    <source>
        <dbReference type="ARBA" id="ARBA00022989"/>
    </source>
</evidence>
<keyword evidence="2 7" id="KW-0813">Transport</keyword>
<dbReference type="InterPro" id="IPR000515">
    <property type="entry name" value="MetI-like"/>
</dbReference>
<evidence type="ECO:0000256" key="2">
    <source>
        <dbReference type="ARBA" id="ARBA00022448"/>
    </source>
</evidence>
<keyword evidence="5 7" id="KW-1133">Transmembrane helix</keyword>
<dbReference type="Proteomes" id="UP000260812">
    <property type="component" value="Unassembled WGS sequence"/>
</dbReference>
<protein>
    <submittedName>
        <fullName evidence="9">Carbohydrate ABC transporter permease</fullName>
    </submittedName>
</protein>
<evidence type="ECO:0000256" key="6">
    <source>
        <dbReference type="ARBA" id="ARBA00023136"/>
    </source>
</evidence>
<dbReference type="PANTHER" id="PTHR43744:SF9">
    <property type="entry name" value="POLYGALACTURONAN_RHAMNOGALACTURONAN TRANSPORT SYSTEM PERMEASE PROTEIN YTCP"/>
    <property type="match status" value="1"/>
</dbReference>
<keyword evidence="6 7" id="KW-0472">Membrane</keyword>
<dbReference type="Gene3D" id="1.10.3720.10">
    <property type="entry name" value="MetI-like"/>
    <property type="match status" value="1"/>
</dbReference>
<feature type="transmembrane region" description="Helical" evidence="7">
    <location>
        <begin position="12"/>
        <end position="34"/>
    </location>
</feature>
<reference evidence="9" key="1">
    <citation type="submission" date="2018-08" db="EMBL/GenBank/DDBJ databases">
        <title>A genome reference for cultivated species of the human gut microbiota.</title>
        <authorList>
            <person name="Zou Y."/>
            <person name="Xue W."/>
            <person name="Luo G."/>
        </authorList>
    </citation>
    <scope>NUCLEOTIDE SEQUENCE [LARGE SCALE GENOMIC DNA]</scope>
    <source>
        <strain evidence="9">TF05-5AC</strain>
    </source>
</reference>
<feature type="domain" description="ABC transmembrane type-1" evidence="8">
    <location>
        <begin position="75"/>
        <end position="284"/>
    </location>
</feature>